<dbReference type="InterPro" id="IPR000524">
    <property type="entry name" value="Tscrpt_reg_HTH_GntR"/>
</dbReference>
<dbReference type="PANTHER" id="PTHR43537">
    <property type="entry name" value="TRANSCRIPTIONAL REGULATOR, GNTR FAMILY"/>
    <property type="match status" value="1"/>
</dbReference>
<dbReference type="InterPro" id="IPR011711">
    <property type="entry name" value="GntR_C"/>
</dbReference>
<dbReference type="InterPro" id="IPR008920">
    <property type="entry name" value="TF_FadR/GntR_C"/>
</dbReference>
<dbReference type="GO" id="GO:0003700">
    <property type="term" value="F:DNA-binding transcription factor activity"/>
    <property type="evidence" value="ECO:0007669"/>
    <property type="project" value="InterPro"/>
</dbReference>
<accession>A0A6M8G862</accession>
<feature type="domain" description="HTH gntR-type" evidence="4">
    <location>
        <begin position="287"/>
        <end position="357"/>
    </location>
</feature>
<dbReference type="CDD" id="cd07377">
    <property type="entry name" value="WHTH_GntR"/>
    <property type="match status" value="1"/>
</dbReference>
<feature type="domain" description="HTH gntR-type" evidence="4">
    <location>
        <begin position="31"/>
        <end position="101"/>
    </location>
</feature>
<evidence type="ECO:0000256" key="3">
    <source>
        <dbReference type="ARBA" id="ARBA00023163"/>
    </source>
</evidence>
<dbReference type="KEGG" id="pcam:HNE05_17250"/>
<dbReference type="Proteomes" id="UP000501379">
    <property type="component" value="Chromosome"/>
</dbReference>
<evidence type="ECO:0000256" key="1">
    <source>
        <dbReference type="ARBA" id="ARBA00023015"/>
    </source>
</evidence>
<dbReference type="EMBL" id="CP053697">
    <property type="protein sequence ID" value="QKE65025.1"/>
    <property type="molecule type" value="Genomic_DNA"/>
</dbReference>
<evidence type="ECO:0000256" key="2">
    <source>
        <dbReference type="ARBA" id="ARBA00023125"/>
    </source>
</evidence>
<dbReference type="SUPFAM" id="SSF48008">
    <property type="entry name" value="GntR ligand-binding domain-like"/>
    <property type="match status" value="1"/>
</dbReference>
<sequence length="506" mass="55379">MLTPVATDSSPALSRVHDLRRAALKHSGRQAKLAELVAEAIQQDIAALGWPVGSLLGSEAQLMERYRISRATLREAIRQLERNGVASMRRGAGGGLIVRQPANDSAALALATYLELTDVSFAELFEARELIECLIVSHAAEQLSDSDIGRARQLIDLLRHTPPCSFNEELQLHGQVREFICQVAANPAISLIYVALCFVTINGRTPQRAHVRAKLEQAFITGRQLKLELLEFIVAGDAQRAQDNVRDSLRQLRELIVELSGSLQQGPTSDMSSLQLAPDFAIRKVYEKTAHRLAVVIARSIANSGLRAGARLGAEPDLQALHQVSRAVLRETVRTLELHAIVRSRRGQGGGLIVETPDPSYTIKLALNYLRHNQLPRHYFYSVWKTLQLAAAGLTAQRLDNEGRARLQQLQAATAAGRLATSRELDLCIAELSGNRALALFSHVFGAMAEHDPLPAALADKLRDSQTQRIQALLARDPSLARRSMLRYFQLLEGAFDATAPGGSAG</sequence>
<evidence type="ECO:0000259" key="4">
    <source>
        <dbReference type="PROSITE" id="PS50949"/>
    </source>
</evidence>
<dbReference type="RefSeq" id="WP_173210509.1">
    <property type="nucleotide sequence ID" value="NZ_CP053697.2"/>
</dbReference>
<gene>
    <name evidence="5" type="ORF">HNE05_17250</name>
</gene>
<dbReference type="Pfam" id="PF07729">
    <property type="entry name" value="FCD"/>
    <property type="match status" value="1"/>
</dbReference>
<dbReference type="Gene3D" id="1.20.120.530">
    <property type="entry name" value="GntR ligand-binding domain-like"/>
    <property type="match status" value="2"/>
</dbReference>
<keyword evidence="6" id="KW-1185">Reference proteome</keyword>
<dbReference type="SMART" id="SM00345">
    <property type="entry name" value="HTH_GNTR"/>
    <property type="match status" value="2"/>
</dbReference>
<keyword evidence="2" id="KW-0238">DNA-binding</keyword>
<evidence type="ECO:0000313" key="5">
    <source>
        <dbReference type="EMBL" id="QKE65025.1"/>
    </source>
</evidence>
<dbReference type="AlphaFoldDB" id="A0A6M8G862"/>
<dbReference type="Gene3D" id="1.10.10.10">
    <property type="entry name" value="Winged helix-like DNA-binding domain superfamily/Winged helix DNA-binding domain"/>
    <property type="match status" value="2"/>
</dbReference>
<reference evidence="5" key="1">
    <citation type="submission" date="2020-07" db="EMBL/GenBank/DDBJ databases">
        <title>Nitrate ammonifying Pseudomonas campi sp. nov. isolated from German agricultural grassland.</title>
        <authorList>
            <person name="Timsy T."/>
            <person name="Ulrich A."/>
            <person name="Spanner T."/>
            <person name="Foesel B."/>
            <person name="Kolb S."/>
            <person name="Horn M.A."/>
            <person name="Behrendt U."/>
        </authorList>
    </citation>
    <scope>NUCLEOTIDE SEQUENCE</scope>
    <source>
        <strain evidence="5">S1-A32-2</strain>
    </source>
</reference>
<protein>
    <submittedName>
        <fullName evidence="5">FadR family transcriptional regulator</fullName>
    </submittedName>
</protein>
<dbReference type="SUPFAM" id="SSF46785">
    <property type="entry name" value="Winged helix' DNA-binding domain"/>
    <property type="match status" value="2"/>
</dbReference>
<keyword evidence="3" id="KW-0804">Transcription</keyword>
<dbReference type="PANTHER" id="PTHR43537:SF5">
    <property type="entry name" value="UXU OPERON TRANSCRIPTIONAL REGULATOR"/>
    <property type="match status" value="1"/>
</dbReference>
<dbReference type="PROSITE" id="PS50949">
    <property type="entry name" value="HTH_GNTR"/>
    <property type="match status" value="2"/>
</dbReference>
<organism evidence="5 6">
    <name type="scientific">Aquipseudomonas campi</name>
    <dbReference type="NCBI Taxonomy" id="2731681"/>
    <lineage>
        <taxon>Bacteria</taxon>
        <taxon>Pseudomonadati</taxon>
        <taxon>Pseudomonadota</taxon>
        <taxon>Gammaproteobacteria</taxon>
        <taxon>Pseudomonadales</taxon>
        <taxon>Pseudomonadaceae</taxon>
        <taxon>Aquipseudomonas</taxon>
    </lineage>
</organism>
<dbReference type="InterPro" id="IPR036388">
    <property type="entry name" value="WH-like_DNA-bd_sf"/>
</dbReference>
<name>A0A6M8G862_9GAMM</name>
<dbReference type="Pfam" id="PF00392">
    <property type="entry name" value="GntR"/>
    <property type="match status" value="1"/>
</dbReference>
<dbReference type="InterPro" id="IPR036390">
    <property type="entry name" value="WH_DNA-bd_sf"/>
</dbReference>
<dbReference type="SMART" id="SM00895">
    <property type="entry name" value="FCD"/>
    <property type="match status" value="2"/>
</dbReference>
<keyword evidence="1" id="KW-0805">Transcription regulation</keyword>
<dbReference type="GO" id="GO:0003677">
    <property type="term" value="F:DNA binding"/>
    <property type="evidence" value="ECO:0007669"/>
    <property type="project" value="UniProtKB-KW"/>
</dbReference>
<dbReference type="PRINTS" id="PR00035">
    <property type="entry name" value="HTHGNTR"/>
</dbReference>
<evidence type="ECO:0000313" key="6">
    <source>
        <dbReference type="Proteomes" id="UP000501379"/>
    </source>
</evidence>
<proteinExistence type="predicted"/>